<dbReference type="InterPro" id="IPR046373">
    <property type="entry name" value="Acyl-CoA_Oxase/DH_mid-dom_sf"/>
</dbReference>
<dbReference type="Pfam" id="PF03241">
    <property type="entry name" value="HpaB"/>
    <property type="match status" value="2"/>
</dbReference>
<sequence length="424" mass="46841">MAVDNRKEARIDHQDADMAKVRSIYENERHKVAHVLDDLNHPLRQQAYLLPRSLEELQKKRLGFYGLADGATVFASGWTDYAHSLLGAWYGDEAFLSSLDIRVKGHIQVQFRRLEKLRSVITTSLQPIASSGEGLPVVTVTPEGIVLRGTQTFGSDVLFADELFVFTGQEREAGPSAAALLPVRSKGLKLLPFGEPNEAFASGVQVTYEDVLVPWERILNVIDENDRSQLLGPPFVRAIADYQWVSRQLEALELTVGTAFALAEDTGLSRELHIQGDLGESIQQVETLKAFIHAAEIGAEASLSGMLLPAAVPLEAARKAGGLFYSQSIKTLRRIGAGTILGDLSITRSPEDSLPTLRQLAWQLSGSGDAAKRELHELYAFGDPIAQSAQLYRHYPAQHLRQRYSQFWSNPLSKPAYSVEEVQI</sequence>
<gene>
    <name evidence="2" type="ORF">GCM10010918_32720</name>
</gene>
<dbReference type="SUPFAM" id="SSF56645">
    <property type="entry name" value="Acyl-CoA dehydrogenase NM domain-like"/>
    <property type="match status" value="1"/>
</dbReference>
<comment type="caution">
    <text evidence="2">The sequence shown here is derived from an EMBL/GenBank/DDBJ whole genome shotgun (WGS) entry which is preliminary data.</text>
</comment>
<dbReference type="Proteomes" id="UP000600247">
    <property type="component" value="Unassembled WGS sequence"/>
</dbReference>
<feature type="domain" description="HpaB/PvcC/4-BUDH C-terminal" evidence="1">
    <location>
        <begin position="241"/>
        <end position="340"/>
    </location>
</feature>
<reference evidence="2 3" key="1">
    <citation type="journal article" date="2014" name="Int. J. Syst. Evol. Microbiol.">
        <title>Complete genome sequence of Corynebacterium casei LMG S-19264T (=DSM 44701T), isolated from a smear-ripened cheese.</title>
        <authorList>
            <consortium name="US DOE Joint Genome Institute (JGI-PGF)"/>
            <person name="Walter F."/>
            <person name="Albersmeier A."/>
            <person name="Kalinowski J."/>
            <person name="Ruckert C."/>
        </authorList>
    </citation>
    <scope>NUCLEOTIDE SEQUENCE [LARGE SCALE GENOMIC DNA]</scope>
    <source>
        <strain evidence="2 3">CGMCC 1.15286</strain>
    </source>
</reference>
<dbReference type="InterPro" id="IPR036250">
    <property type="entry name" value="AcylCo_DH-like_C"/>
</dbReference>
<dbReference type="InterPro" id="IPR009100">
    <property type="entry name" value="AcylCoA_DH/oxidase_NM_dom_sf"/>
</dbReference>
<dbReference type="PANTHER" id="PTHR36117">
    <property type="entry name" value="4-HYDROXYPHENYLACETATE 3-MONOOXYGENASE-RELATED"/>
    <property type="match status" value="1"/>
</dbReference>
<name>A0A917M1Z7_9BACL</name>
<accession>A0A917M1Z7</accession>
<dbReference type="InterPro" id="IPR024719">
    <property type="entry name" value="HpaB/PvcC/4-BUDH_C"/>
</dbReference>
<evidence type="ECO:0000313" key="3">
    <source>
        <dbReference type="Proteomes" id="UP000600247"/>
    </source>
</evidence>
<dbReference type="InterPro" id="IPR004925">
    <property type="entry name" value="HpaB/PvcC/4-BUDH"/>
</dbReference>
<organism evidence="2 3">
    <name type="scientific">Paenibacillus radicis</name>
    <name type="common">ex Gao et al. 2016</name>
    <dbReference type="NCBI Taxonomy" id="1737354"/>
    <lineage>
        <taxon>Bacteria</taxon>
        <taxon>Bacillati</taxon>
        <taxon>Bacillota</taxon>
        <taxon>Bacilli</taxon>
        <taxon>Bacillales</taxon>
        <taxon>Paenibacillaceae</taxon>
        <taxon>Paenibacillus</taxon>
    </lineage>
</organism>
<dbReference type="EMBL" id="BMHY01000005">
    <property type="protein sequence ID" value="GGG74075.1"/>
    <property type="molecule type" value="Genomic_DNA"/>
</dbReference>
<dbReference type="PANTHER" id="PTHR36117:SF3">
    <property type="entry name" value="4-HYDROXYPHENYLACETATE 3-MONOOXYGENASE-RELATED"/>
    <property type="match status" value="1"/>
</dbReference>
<protein>
    <recommendedName>
        <fullName evidence="1">HpaB/PvcC/4-BUDH C-terminal domain-containing protein</fullName>
    </recommendedName>
</protein>
<keyword evidence="3" id="KW-1185">Reference proteome</keyword>
<dbReference type="Gene3D" id="1.20.140.10">
    <property type="entry name" value="Butyryl-CoA Dehydrogenase, subunit A, domain 3"/>
    <property type="match status" value="2"/>
</dbReference>
<dbReference type="Gene3D" id="2.40.110.10">
    <property type="entry name" value="Butyryl-CoA Dehydrogenase, subunit A, domain 2"/>
    <property type="match status" value="1"/>
</dbReference>
<evidence type="ECO:0000313" key="2">
    <source>
        <dbReference type="EMBL" id="GGG74075.1"/>
    </source>
</evidence>
<feature type="domain" description="HpaB/PvcC/4-BUDH C-terminal" evidence="1">
    <location>
        <begin position="359"/>
        <end position="407"/>
    </location>
</feature>
<dbReference type="SUPFAM" id="SSF47203">
    <property type="entry name" value="Acyl-CoA dehydrogenase C-terminal domain-like"/>
    <property type="match status" value="1"/>
</dbReference>
<evidence type="ECO:0000259" key="1">
    <source>
        <dbReference type="Pfam" id="PF03241"/>
    </source>
</evidence>
<proteinExistence type="predicted"/>
<dbReference type="AlphaFoldDB" id="A0A917M1Z7"/>
<dbReference type="RefSeq" id="WP_188890238.1">
    <property type="nucleotide sequence ID" value="NZ_BMHY01000005.1"/>
</dbReference>
<dbReference type="GO" id="GO:0016627">
    <property type="term" value="F:oxidoreductase activity, acting on the CH-CH group of donors"/>
    <property type="evidence" value="ECO:0007669"/>
    <property type="project" value="InterPro"/>
</dbReference>